<feature type="compositionally biased region" description="Basic residues" evidence="1">
    <location>
        <begin position="287"/>
        <end position="296"/>
    </location>
</feature>
<feature type="compositionally biased region" description="Low complexity" evidence="1">
    <location>
        <begin position="315"/>
        <end position="329"/>
    </location>
</feature>
<dbReference type="EMBL" id="CADCTP010000048">
    <property type="protein sequence ID" value="CAA9220899.1"/>
    <property type="molecule type" value="Genomic_DNA"/>
</dbReference>
<feature type="compositionally biased region" description="Basic and acidic residues" evidence="1">
    <location>
        <begin position="297"/>
        <end position="312"/>
    </location>
</feature>
<feature type="compositionally biased region" description="Basic and acidic residues" evidence="1">
    <location>
        <begin position="437"/>
        <end position="451"/>
    </location>
</feature>
<name>A0A6J4HDZ5_9ACTN</name>
<feature type="compositionally biased region" description="Basic and acidic residues" evidence="1">
    <location>
        <begin position="264"/>
        <end position="286"/>
    </location>
</feature>
<proteinExistence type="predicted"/>
<evidence type="ECO:0000313" key="2">
    <source>
        <dbReference type="EMBL" id="CAA9220899.1"/>
    </source>
</evidence>
<feature type="compositionally biased region" description="Low complexity" evidence="1">
    <location>
        <begin position="393"/>
        <end position="402"/>
    </location>
</feature>
<dbReference type="AlphaFoldDB" id="A0A6J4HDZ5"/>
<feature type="compositionally biased region" description="Basic residues" evidence="1">
    <location>
        <begin position="487"/>
        <end position="497"/>
    </location>
</feature>
<evidence type="ECO:0000256" key="1">
    <source>
        <dbReference type="SAM" id="MobiDB-lite"/>
    </source>
</evidence>
<feature type="compositionally biased region" description="Basic residues" evidence="1">
    <location>
        <begin position="104"/>
        <end position="117"/>
    </location>
</feature>
<feature type="compositionally biased region" description="Basic and acidic residues" evidence="1">
    <location>
        <begin position="30"/>
        <end position="46"/>
    </location>
</feature>
<feature type="compositionally biased region" description="Low complexity" evidence="1">
    <location>
        <begin position="65"/>
        <end position="77"/>
    </location>
</feature>
<reference evidence="2" key="1">
    <citation type="submission" date="2020-02" db="EMBL/GenBank/DDBJ databases">
        <authorList>
            <person name="Meier V. D."/>
        </authorList>
    </citation>
    <scope>NUCLEOTIDE SEQUENCE</scope>
    <source>
        <strain evidence="2">AVDCRST_MAG41</strain>
    </source>
</reference>
<organism evidence="2">
    <name type="scientific">uncultured Mycobacteriales bacterium</name>
    <dbReference type="NCBI Taxonomy" id="581187"/>
    <lineage>
        <taxon>Bacteria</taxon>
        <taxon>Bacillati</taxon>
        <taxon>Actinomycetota</taxon>
        <taxon>Actinomycetes</taxon>
        <taxon>Mycobacteriales</taxon>
        <taxon>environmental samples</taxon>
    </lineage>
</organism>
<gene>
    <name evidence="2" type="ORF">AVDCRST_MAG41-489</name>
</gene>
<feature type="compositionally biased region" description="Low complexity" evidence="1">
    <location>
        <begin position="131"/>
        <end position="140"/>
    </location>
</feature>
<accession>A0A6J4HDZ5</accession>
<feature type="non-terminal residue" evidence="2">
    <location>
        <position position="1"/>
    </location>
</feature>
<protein>
    <submittedName>
        <fullName evidence="2">Uncharacterized protein</fullName>
    </submittedName>
</protein>
<feature type="compositionally biased region" description="Basic and acidic residues" evidence="1">
    <location>
        <begin position="141"/>
        <end position="163"/>
    </location>
</feature>
<feature type="non-terminal residue" evidence="2">
    <location>
        <position position="497"/>
    </location>
</feature>
<sequence>ARAPLEPIGGPPAGSLDGPHVGLSGAARARPLDRRPSAGRGDDSLRRGRAAGQPGRPRPHHLPRRAAPPGRPAGLAGRADRRRADPRRRLGGAGHRLLPGARPGAHHRRRAGRHHPRADRAQRARGGPAGPGRAVRVRAAGPDHRPVPGRGPEHRPGLGAERRRERRAVRRPGPGDDPAAGQRRRPGPHRRADRQHDRGEHRHPHRRRGPAQPAAQPAERAAAARPAQRRLAERLPELRAAQRRLRAGHREARPAGRGARPRRPGREAGHLVHPRHPDRLLRDGRPRRLRPVHRRDWRRDGDDHRAAADRRAARGRQPGAAGRLPGAGHPHAERRGRALVRAVPPGRLRLRPDAAAAVPDRGDGQAGRAGQGPAELPGPGLGDEEARVHRHPALGAAGPGLARRQDERHRQDPQHRVRAAGDQHRPAGLRQDPAAGPRRDRAAGGRAEPVRLGRPHRRPHCRPHDAQADAEPAQAVLDQDDRELRARGRRLRLRHRL</sequence>
<feature type="compositionally biased region" description="Basic and acidic residues" evidence="1">
    <location>
        <begin position="403"/>
        <end position="425"/>
    </location>
</feature>
<feature type="compositionally biased region" description="Basic residues" evidence="1">
    <location>
        <begin position="182"/>
        <end position="193"/>
    </location>
</feature>
<feature type="region of interest" description="Disordered" evidence="1">
    <location>
        <begin position="1"/>
        <end position="497"/>
    </location>
</feature>
<feature type="compositionally biased region" description="Low complexity" evidence="1">
    <location>
        <begin position="210"/>
        <end position="226"/>
    </location>
</feature>